<reference evidence="3 4" key="1">
    <citation type="submission" date="2019-04" db="EMBL/GenBank/DDBJ databases">
        <title>Geobacter oryzae sp. nov., ferric-reducing bacteria isolated from paddy soil.</title>
        <authorList>
            <person name="Xu Z."/>
            <person name="Masuda Y."/>
            <person name="Itoh H."/>
            <person name="Senoo K."/>
        </authorList>
    </citation>
    <scope>NUCLEOTIDE SEQUENCE [LARGE SCALE GENOMIC DNA]</scope>
    <source>
        <strain evidence="3 4">Red111</strain>
    </source>
</reference>
<feature type="domain" description="eCIS core" evidence="2">
    <location>
        <begin position="182"/>
        <end position="259"/>
    </location>
</feature>
<evidence type="ECO:0000313" key="4">
    <source>
        <dbReference type="Proteomes" id="UP000306416"/>
    </source>
</evidence>
<accession>A0A4V3NZN0</accession>
<feature type="region of interest" description="Disordered" evidence="1">
    <location>
        <begin position="557"/>
        <end position="577"/>
    </location>
</feature>
<organism evidence="3 4">
    <name type="scientific">Geomonas terrae</name>
    <dbReference type="NCBI Taxonomy" id="2562681"/>
    <lineage>
        <taxon>Bacteria</taxon>
        <taxon>Pseudomonadati</taxon>
        <taxon>Thermodesulfobacteriota</taxon>
        <taxon>Desulfuromonadia</taxon>
        <taxon>Geobacterales</taxon>
        <taxon>Geobacteraceae</taxon>
        <taxon>Geomonas</taxon>
    </lineage>
</organism>
<feature type="compositionally biased region" description="Basic and acidic residues" evidence="1">
    <location>
        <begin position="894"/>
        <end position="903"/>
    </location>
</feature>
<proteinExistence type="predicted"/>
<feature type="compositionally biased region" description="Basic and acidic residues" evidence="1">
    <location>
        <begin position="37"/>
        <end position="53"/>
    </location>
</feature>
<evidence type="ECO:0000313" key="3">
    <source>
        <dbReference type="EMBL" id="TGU72302.1"/>
    </source>
</evidence>
<feature type="region of interest" description="Disordered" evidence="1">
    <location>
        <begin position="960"/>
        <end position="995"/>
    </location>
</feature>
<feature type="compositionally biased region" description="Low complexity" evidence="1">
    <location>
        <begin position="6"/>
        <end position="16"/>
    </location>
</feature>
<dbReference type="Pfam" id="PF13699">
    <property type="entry name" value="eCIS_core"/>
    <property type="match status" value="1"/>
</dbReference>
<dbReference type="EMBL" id="SRSC01000002">
    <property type="protein sequence ID" value="TGU72302.1"/>
    <property type="molecule type" value="Genomic_DNA"/>
</dbReference>
<feature type="compositionally biased region" description="Basic and acidic residues" evidence="1">
    <location>
        <begin position="837"/>
        <end position="846"/>
    </location>
</feature>
<feature type="region of interest" description="Disordered" evidence="1">
    <location>
        <begin position="831"/>
        <end position="903"/>
    </location>
</feature>
<feature type="compositionally biased region" description="Pro residues" evidence="1">
    <location>
        <begin position="861"/>
        <end position="870"/>
    </location>
</feature>
<sequence>MKSCAEKSSSASTAAAQVAREPFLSPAVQRKMTVSKPGDKLEQQADRTADRVMRMSAPEGPKEEISRQQEPLQRQEERLGKQGNEEKVSRLPDERMQRQEERVQKQGNEERLQKQKDEKPQREQGRLSRQGNEEKLRRKEDEKLSKEGAEKDNVLRSEAGAPPVVGEATQSAVKSGASGGRPLASEVRDYMEPRFGSDFGAVRVHDDERSARLSNDLSARAFTYGNHVFFSRDAYQPGTSEGKRLLAHELAHTVQQGEGVARQGNPHKEKRDESRIMRAPAPAPPKAAPAVDAGPVSSQVVDLSSSVFAPSQKVKDEIEASKDKGLEVRVIVKGLTAEGRVKVHMDSKKNLDSIGKGTMPLQNPWTDQIGGMHINFTIKNNEVTGGYASLKPKGGDTNDWLRALQKNAELLGGLGLKVERLPKPKNTFESGKLTLGVENLKVEIGGFLDADFNILVENVAKPKIDASATVDVKGMVKGDLKVDNTKGPLTGQLTLAVNHKSFSGSATVIYKPDGSVDIGGKAAYNADKLSGEVSFIATDLDSANKFAKDAIAAAGGKENIEATGPPPPIPAPKPEKKSRAIAATGQLQFHLTQWFAGTVWVVVDGRGLLTVVSKIAPPGEIPLFPQKNFDREIVKLEAKAYYGIPVVGNLNLFANISLWALARLGPAKIYNIEILGTYSTDPEVQKFIQISASFNISAYAGLRLRAEGGAGIEIASHDLKFGVGIQVDVGLMAYADARPTIGYRDPGVFYVGGTLDIVAQPMLDLGGDFFIALEAPWWSPISDHRWTWPLFSKQWPLSDPVGVSAVVKEYVLGSGTVPEIELKKPEFDPSKFMTSMVDDKLPEKSGAKGSGSGTFKNDGSIPPPTIPPKKPAPKKPEPKPTKKGKTPPAGTKSAKPDPKGVKDQETAKIFQAAAKPLGALRSGGPFTRAMLDAELGKIKGSVKGITFDVQAKGENWVVTPKAGGKSAKPVQLKGKGIDKDAKDGKKDARSEAQKQADLDAALADATALLEDENKDAAEIKQALPAIKTKYHLILIELVEADADEDEVYDSIRATVNPTKSGTKKKRLRKHKSLYVTRKGHQYVLKPEFSTKEYIRDSFYAKGYRTDVYEWRDDQVNDPKKLRHPTKPNLYKWNNKWWDKTLKYKESPTIDHKKQAVVQHWNETGRTTYHKKRLDYFNDIKGMEVVPYSENSSMGAKLPDSYSKRVTIKFRGPGDGT</sequence>
<evidence type="ECO:0000256" key="1">
    <source>
        <dbReference type="SAM" id="MobiDB-lite"/>
    </source>
</evidence>
<evidence type="ECO:0000259" key="2">
    <source>
        <dbReference type="Pfam" id="PF13699"/>
    </source>
</evidence>
<dbReference type="AlphaFoldDB" id="A0A4V3NZN0"/>
<dbReference type="InterPro" id="IPR025295">
    <property type="entry name" value="eCIS_core_dom"/>
</dbReference>
<feature type="compositionally biased region" description="Basic and acidic residues" evidence="1">
    <location>
        <begin position="975"/>
        <end position="995"/>
    </location>
</feature>
<feature type="region of interest" description="Disordered" evidence="1">
    <location>
        <begin position="254"/>
        <end position="293"/>
    </location>
</feature>
<keyword evidence="4" id="KW-1185">Reference proteome</keyword>
<name>A0A4V3NZN0_9BACT</name>
<feature type="region of interest" description="Disordered" evidence="1">
    <location>
        <begin position="1"/>
        <end position="184"/>
    </location>
</feature>
<dbReference type="Proteomes" id="UP000306416">
    <property type="component" value="Unassembled WGS sequence"/>
</dbReference>
<comment type="caution">
    <text evidence="3">The sequence shown here is derived from an EMBL/GenBank/DDBJ whole genome shotgun (WGS) entry which is preliminary data.</text>
</comment>
<gene>
    <name evidence="3" type="ORF">E4633_08290</name>
</gene>
<feature type="compositionally biased region" description="Basic and acidic residues" evidence="1">
    <location>
        <begin position="60"/>
        <end position="155"/>
    </location>
</feature>
<feature type="compositionally biased region" description="Basic and acidic residues" evidence="1">
    <location>
        <begin position="266"/>
        <end position="276"/>
    </location>
</feature>
<dbReference type="RefSeq" id="WP_135869785.1">
    <property type="nucleotide sequence ID" value="NZ_SRSC01000002.1"/>
</dbReference>
<protein>
    <submittedName>
        <fullName evidence="3">DUF4157 domain-containing protein</fullName>
    </submittedName>
</protein>
<dbReference type="CDD" id="cd22265">
    <property type="entry name" value="UDM1_RNF168"/>
    <property type="match status" value="1"/>
</dbReference>